<dbReference type="Pfam" id="PF00698">
    <property type="entry name" value="Acyl_transf_1"/>
    <property type="match status" value="1"/>
</dbReference>
<accession>A0ABW1NNP5</accession>
<dbReference type="SUPFAM" id="SSF55048">
    <property type="entry name" value="Probable ACP-binding domain of malonyl-CoA ACP transacylase"/>
    <property type="match status" value="1"/>
</dbReference>
<keyword evidence="8" id="KW-1185">Reference proteome</keyword>
<dbReference type="RefSeq" id="WP_380758572.1">
    <property type="nucleotide sequence ID" value="NZ_JBHSRF010000052.1"/>
</dbReference>
<evidence type="ECO:0000256" key="2">
    <source>
        <dbReference type="ARBA" id="ARBA00022553"/>
    </source>
</evidence>
<dbReference type="InterPro" id="IPR049490">
    <property type="entry name" value="C883_1060-like_KR_N"/>
</dbReference>
<dbReference type="InterPro" id="IPR057326">
    <property type="entry name" value="KR_dom"/>
</dbReference>
<proteinExistence type="predicted"/>
<evidence type="ECO:0000313" key="7">
    <source>
        <dbReference type="EMBL" id="MFC6084955.1"/>
    </source>
</evidence>
<dbReference type="SUPFAM" id="SSF51735">
    <property type="entry name" value="NAD(P)-binding Rossmann-fold domains"/>
    <property type="match status" value="2"/>
</dbReference>
<evidence type="ECO:0000256" key="1">
    <source>
        <dbReference type="ARBA" id="ARBA00022450"/>
    </source>
</evidence>
<keyword evidence="1" id="KW-0596">Phosphopantetheine</keyword>
<dbReference type="CDD" id="cd00833">
    <property type="entry name" value="PKS"/>
    <property type="match status" value="1"/>
</dbReference>
<keyword evidence="2" id="KW-0597">Phosphoprotein</keyword>
<dbReference type="Proteomes" id="UP001596137">
    <property type="component" value="Unassembled WGS sequence"/>
</dbReference>
<keyword evidence="4" id="KW-0012">Acyltransferase</keyword>
<dbReference type="Pfam" id="PF21394">
    <property type="entry name" value="Beta-ketacyl_N"/>
    <property type="match status" value="1"/>
</dbReference>
<dbReference type="Pfam" id="PF02801">
    <property type="entry name" value="Ketoacyl-synt_C"/>
    <property type="match status" value="1"/>
</dbReference>
<dbReference type="SUPFAM" id="SSF53901">
    <property type="entry name" value="Thiolase-like"/>
    <property type="match status" value="1"/>
</dbReference>
<dbReference type="InterPro" id="IPR050091">
    <property type="entry name" value="PKS_NRPS_Biosynth_Enz"/>
</dbReference>
<dbReference type="InterPro" id="IPR016039">
    <property type="entry name" value="Thiolase-like"/>
</dbReference>
<dbReference type="InterPro" id="IPR013968">
    <property type="entry name" value="PKS_KR"/>
</dbReference>
<dbReference type="InterPro" id="IPR016036">
    <property type="entry name" value="Malonyl_transacylase_ACP-bd"/>
</dbReference>
<protein>
    <submittedName>
        <fullName evidence="7">Type I polyketide synthase</fullName>
    </submittedName>
</protein>
<gene>
    <name evidence="7" type="ORF">ACFP1K_27595</name>
</gene>
<dbReference type="EMBL" id="JBHSRF010000052">
    <property type="protein sequence ID" value="MFC6084955.1"/>
    <property type="molecule type" value="Genomic_DNA"/>
</dbReference>
<dbReference type="InterPro" id="IPR014031">
    <property type="entry name" value="Ketoacyl_synth_C"/>
</dbReference>
<dbReference type="Pfam" id="PF08659">
    <property type="entry name" value="KR"/>
    <property type="match status" value="1"/>
</dbReference>
<dbReference type="PROSITE" id="PS52004">
    <property type="entry name" value="KS3_2"/>
    <property type="match status" value="1"/>
</dbReference>
<dbReference type="Gene3D" id="3.30.70.250">
    <property type="entry name" value="Malonyl-CoA ACP transacylase, ACP-binding"/>
    <property type="match status" value="1"/>
</dbReference>
<dbReference type="PANTHER" id="PTHR43775">
    <property type="entry name" value="FATTY ACID SYNTHASE"/>
    <property type="match status" value="1"/>
</dbReference>
<dbReference type="PANTHER" id="PTHR43775:SF51">
    <property type="entry name" value="INACTIVE PHENOLPHTHIOCEROL SYNTHESIS POLYKETIDE SYNTHASE TYPE I PKS1-RELATED"/>
    <property type="match status" value="1"/>
</dbReference>
<evidence type="ECO:0000313" key="8">
    <source>
        <dbReference type="Proteomes" id="UP001596137"/>
    </source>
</evidence>
<dbReference type="Gene3D" id="3.40.366.10">
    <property type="entry name" value="Malonyl-Coenzyme A Acyl Carrier Protein, domain 2"/>
    <property type="match status" value="1"/>
</dbReference>
<feature type="compositionally biased region" description="Basic and acidic residues" evidence="5">
    <location>
        <begin position="1507"/>
        <end position="1518"/>
    </location>
</feature>
<dbReference type="Pfam" id="PF00109">
    <property type="entry name" value="ketoacyl-synt"/>
    <property type="match status" value="1"/>
</dbReference>
<dbReference type="InterPro" id="IPR020841">
    <property type="entry name" value="PKS_Beta-ketoAc_synthase_dom"/>
</dbReference>
<evidence type="ECO:0000256" key="3">
    <source>
        <dbReference type="ARBA" id="ARBA00022679"/>
    </source>
</evidence>
<sequence length="1526" mass="160798">MAVTDTGDQVRDTDIAVIGMSGRFPGASDVATFWTNIASGTESIRRFSREELLASGVDPALVDDPAYVPARPVLDDVRGFDAAFFRFSPRDATIADPQQRLFLECAWEALEVAGYPDPETRGRVGVFAGANLSTYMLERGAQFEQELDAGSFEVVIGNDKDALCTMVSYKLNLTGPSVSVQTFCSTSLVGVHLACQALRAGECELALAGGVSVRVPDTVGHLYAPGGLESPDGHVRTFDAGVRGTMYGDGVAVVLLKPARAALADGDTVLALIRGSAVNNDGTMRFGFAAPSMAGQAAAVSAALENAGVRADQIGYVEAHGAATELGDPIEVAALTQAFGDVARQRPCVLGSVKTNVGHLDRASGVTGLIKVVMALREELIPPTLHFRTPNPKIDFAGGPFRVSAEPVPWPRSAGRPRIAGVNSLGTGGTNAHVVVQEPPPVPERPPGPRRHHVLPVSARSEAALEQSCARLARHLDERAPRLADVAFTLQAGRRVFDHRRVLVAASTAQAAALLRGEPTGGAPARTRRESWRARPVTFLIAGEGEQFPGMVAGLYATEPVFRAYVDECGALLDEPLAVDVRALLLTPPRPAGREAVSRAPRGIEAEEDPRAAPPRRAEVAQPAAFVAGYALARTLMHWGVTPGAMIGHSVGEYVAACLSGVLSLRDALRLVAYRARLIAARPAGAMLAVATGEAGLRGLVPDLAARGVDLAADNGDQVVVAGATEAVARLARELTGRGVACRDLRTTHAFHSRMLAGVRDELTAWVAASVTPHPPVLPYLSNVTGALATADLVTDPGYWAAHMCATVRFADAVSAALSDPDTGFVEIGPGRSLGTMVRAHPACGQDRRSLILPTQPAAGDGRAGDEVLAEALGRIWLAGAHVDWLAYQGRDGGAQGHGGAQGLGGAVPPGRVPLPTYPFERRPFWLEARRDAATGRATAGPTSRKDELEALPLLPEDQWLYLPVWRQTAPRRPAPAGGVWLVLTAPGAEPVADALTTRLDALGASYLLVSPGARYAEAGGGFTIRPGVPEDARALLGALKAAGRMPTRVVHLWHLETPGEATAEDPAEDPADRAVRHGLHTLVGLAQAYGDLGLTWRCDVVTTGSQHVLPADAARMRPEQATAVGACRLLPVEYPGTAARLVDAGQPISDVLTQLVDELLGEPADRVVALREGRRWTPSYDPAPRPAVPAGAPPVPGPRRGGVYLITGGLGAVGMALARRLAGEYAAKLVLLGRTPLPPRGRWPAVLGDEAAALEWPAVLGGEAAALDLRRRLRDVLELERRGAEVTVVSGDVADHTVVRQAVDLAKERYGGLDGVLHAAGVPGAGLTRFTTIAGIDQVLAPKVAGTRALLRELTGEQVRFVVLFSSTDVATGGGAGRLGSCAANAYLDACAYARPLSGTRVVSIGWGEWVWDTRADGRSGYTPEARELSIRRRAAFGIGQEQGWRAMLDALRGDEPHLVVSTQDFTEIVGRSLRSTFEDPHETSRPAALVDATTPATAPEDAEPGADRQARVDRRKQSLRARRR</sequence>
<dbReference type="SMART" id="SM00827">
    <property type="entry name" value="PKS_AT"/>
    <property type="match status" value="1"/>
</dbReference>
<dbReference type="SMART" id="SM00822">
    <property type="entry name" value="PKS_KR"/>
    <property type="match status" value="1"/>
</dbReference>
<feature type="region of interest" description="Disordered" evidence="5">
    <location>
        <begin position="592"/>
        <end position="618"/>
    </location>
</feature>
<name>A0ABW1NNP5_9ACTN</name>
<dbReference type="Gene3D" id="3.40.47.10">
    <property type="match status" value="1"/>
</dbReference>
<evidence type="ECO:0000256" key="4">
    <source>
        <dbReference type="ARBA" id="ARBA00023315"/>
    </source>
</evidence>
<dbReference type="Gene3D" id="3.40.50.720">
    <property type="entry name" value="NAD(P)-binding Rossmann-like Domain"/>
    <property type="match status" value="1"/>
</dbReference>
<reference evidence="8" key="1">
    <citation type="journal article" date="2019" name="Int. J. Syst. Evol. Microbiol.">
        <title>The Global Catalogue of Microorganisms (GCM) 10K type strain sequencing project: providing services to taxonomists for standard genome sequencing and annotation.</title>
        <authorList>
            <consortium name="The Broad Institute Genomics Platform"/>
            <consortium name="The Broad Institute Genome Sequencing Center for Infectious Disease"/>
            <person name="Wu L."/>
            <person name="Ma J."/>
        </authorList>
    </citation>
    <scope>NUCLEOTIDE SEQUENCE [LARGE SCALE GENOMIC DNA]</scope>
    <source>
        <strain evidence="8">JCM 30346</strain>
    </source>
</reference>
<dbReference type="InterPro" id="IPR001227">
    <property type="entry name" value="Ac_transferase_dom_sf"/>
</dbReference>
<dbReference type="Pfam" id="PF16197">
    <property type="entry name" value="KAsynt_C_assoc"/>
    <property type="match status" value="1"/>
</dbReference>
<feature type="region of interest" description="Disordered" evidence="5">
    <location>
        <begin position="1478"/>
        <end position="1526"/>
    </location>
</feature>
<dbReference type="InterPro" id="IPR016035">
    <property type="entry name" value="Acyl_Trfase/lysoPLipase"/>
</dbReference>
<dbReference type="InterPro" id="IPR014030">
    <property type="entry name" value="Ketoacyl_synth_N"/>
</dbReference>
<dbReference type="InterPro" id="IPR036291">
    <property type="entry name" value="NAD(P)-bd_dom_sf"/>
</dbReference>
<evidence type="ECO:0000259" key="6">
    <source>
        <dbReference type="PROSITE" id="PS52004"/>
    </source>
</evidence>
<organism evidence="7 8">
    <name type="scientific">Sphaerisporangium aureirubrum</name>
    <dbReference type="NCBI Taxonomy" id="1544736"/>
    <lineage>
        <taxon>Bacteria</taxon>
        <taxon>Bacillati</taxon>
        <taxon>Actinomycetota</taxon>
        <taxon>Actinomycetes</taxon>
        <taxon>Streptosporangiales</taxon>
        <taxon>Streptosporangiaceae</taxon>
        <taxon>Sphaerisporangium</taxon>
    </lineage>
</organism>
<dbReference type="Gene3D" id="3.30.70.3290">
    <property type="match status" value="1"/>
</dbReference>
<dbReference type="InterPro" id="IPR032821">
    <property type="entry name" value="PKS_assoc"/>
</dbReference>
<dbReference type="SUPFAM" id="SSF52151">
    <property type="entry name" value="FabD/lysophospholipase-like"/>
    <property type="match status" value="1"/>
</dbReference>
<comment type="caution">
    <text evidence="7">The sequence shown here is derived from an EMBL/GenBank/DDBJ whole genome shotgun (WGS) entry which is preliminary data.</text>
</comment>
<feature type="domain" description="Ketosynthase family 3 (KS3)" evidence="6">
    <location>
        <begin position="12"/>
        <end position="438"/>
    </location>
</feature>
<keyword evidence="3" id="KW-0808">Transferase</keyword>
<dbReference type="InterPro" id="IPR014043">
    <property type="entry name" value="Acyl_transferase_dom"/>
</dbReference>
<dbReference type="SMART" id="SM00825">
    <property type="entry name" value="PKS_KS"/>
    <property type="match status" value="1"/>
</dbReference>
<evidence type="ECO:0000256" key="5">
    <source>
        <dbReference type="SAM" id="MobiDB-lite"/>
    </source>
</evidence>